<dbReference type="SMART" id="SM00758">
    <property type="entry name" value="PA14"/>
    <property type="match status" value="1"/>
</dbReference>
<dbReference type="PROSITE" id="PS00775">
    <property type="entry name" value="GLYCOSYL_HYDROL_F3"/>
    <property type="match status" value="1"/>
</dbReference>
<dbReference type="RefSeq" id="XP_016596826.1">
    <property type="nucleotide sequence ID" value="XM_016741121.1"/>
</dbReference>
<dbReference type="STRING" id="27334.A0A0A2JI49"/>
<comment type="caution">
    <text evidence="12">The sequence shown here is derived from an EMBL/GenBank/DDBJ whole genome shotgun (WGS) entry which is preliminary data.</text>
</comment>
<keyword evidence="7 10" id="KW-0119">Carbohydrate metabolism</keyword>
<keyword evidence="5" id="KW-0136">Cellulose degradation</keyword>
<organism evidence="12 13">
    <name type="scientific">Penicillium expansum</name>
    <name type="common">Blue mold rot fungus</name>
    <dbReference type="NCBI Taxonomy" id="27334"/>
    <lineage>
        <taxon>Eukaryota</taxon>
        <taxon>Fungi</taxon>
        <taxon>Dikarya</taxon>
        <taxon>Ascomycota</taxon>
        <taxon>Pezizomycotina</taxon>
        <taxon>Eurotiomycetes</taxon>
        <taxon>Eurotiomycetidae</taxon>
        <taxon>Eurotiales</taxon>
        <taxon>Aspergillaceae</taxon>
        <taxon>Penicillium</taxon>
    </lineage>
</organism>
<dbReference type="Proteomes" id="UP000030143">
    <property type="component" value="Unassembled WGS sequence"/>
</dbReference>
<reference evidence="12 13" key="1">
    <citation type="journal article" date="2015" name="Mol. Plant Microbe Interact.">
        <title>Genome, transcriptome, and functional analyses of Penicillium expansum provide new insights into secondary metabolism and pathogenicity.</title>
        <authorList>
            <person name="Ballester A.R."/>
            <person name="Marcet-Houben M."/>
            <person name="Levin E."/>
            <person name="Sela N."/>
            <person name="Selma-Lazaro C."/>
            <person name="Carmona L."/>
            <person name="Wisniewski M."/>
            <person name="Droby S."/>
            <person name="Gonzalez-Candelas L."/>
            <person name="Gabaldon T."/>
        </authorList>
    </citation>
    <scope>NUCLEOTIDE SEQUENCE [LARGE SCALE GENOMIC DNA]</scope>
    <source>
        <strain evidence="12 13">MD-8</strain>
    </source>
</reference>
<name>A0A0A2JI49_PENEN</name>
<dbReference type="Pfam" id="PF01915">
    <property type="entry name" value="Glyco_hydro_3_C"/>
    <property type="match status" value="1"/>
</dbReference>
<comment type="catalytic activity">
    <reaction evidence="1 10">
        <text>Hydrolysis of terminal, non-reducing beta-D-glucosyl residues with release of beta-D-glucose.</text>
        <dbReference type="EC" id="3.2.1.21"/>
    </reaction>
</comment>
<dbReference type="InterPro" id="IPR036962">
    <property type="entry name" value="Glyco_hydro_3_N_sf"/>
</dbReference>
<gene>
    <name evidence="12" type="ORF">PEX2_038460</name>
</gene>
<dbReference type="GO" id="GO:0008422">
    <property type="term" value="F:beta-glucosidase activity"/>
    <property type="evidence" value="ECO:0007669"/>
    <property type="project" value="UniProtKB-EC"/>
</dbReference>
<evidence type="ECO:0000256" key="1">
    <source>
        <dbReference type="ARBA" id="ARBA00000448"/>
    </source>
</evidence>
<dbReference type="PRINTS" id="PR00133">
    <property type="entry name" value="GLHYDRLASE3"/>
</dbReference>
<dbReference type="UniPathway" id="UPA00696"/>
<dbReference type="SMART" id="SM01217">
    <property type="entry name" value="Fn3_like"/>
    <property type="match status" value="1"/>
</dbReference>
<evidence type="ECO:0000313" key="12">
    <source>
        <dbReference type="EMBL" id="KGO54358.1"/>
    </source>
</evidence>
<dbReference type="FunFam" id="3.20.20.300:FF:000006">
    <property type="entry name" value="Beta-glucosidase H"/>
    <property type="match status" value="1"/>
</dbReference>
<proteinExistence type="inferred from homology"/>
<dbReference type="VEuPathDB" id="FungiDB:PEXP_017940"/>
<dbReference type="Pfam" id="PF14310">
    <property type="entry name" value="Fn3-like"/>
    <property type="match status" value="1"/>
</dbReference>
<dbReference type="SUPFAM" id="SSF51445">
    <property type="entry name" value="(Trans)glycosidases"/>
    <property type="match status" value="1"/>
</dbReference>
<dbReference type="PANTHER" id="PTHR42715:SF27">
    <property type="entry name" value="BETA-GLUCOSIDASE-RELATED"/>
    <property type="match status" value="1"/>
</dbReference>
<dbReference type="Pfam" id="PF07691">
    <property type="entry name" value="PA14"/>
    <property type="match status" value="1"/>
</dbReference>
<keyword evidence="13" id="KW-1185">Reference proteome</keyword>
<dbReference type="InterPro" id="IPR026891">
    <property type="entry name" value="Fn3-like"/>
</dbReference>
<evidence type="ECO:0000256" key="5">
    <source>
        <dbReference type="ARBA" id="ARBA00023001"/>
    </source>
</evidence>
<evidence type="ECO:0000256" key="6">
    <source>
        <dbReference type="ARBA" id="ARBA00023180"/>
    </source>
</evidence>
<dbReference type="SUPFAM" id="SSF52279">
    <property type="entry name" value="Beta-D-glucan exohydrolase, C-terminal domain"/>
    <property type="match status" value="1"/>
</dbReference>
<comment type="similarity">
    <text evidence="3 10">Belongs to the glycosyl hydrolase 3 family.</text>
</comment>
<dbReference type="EMBL" id="JQFZ01000229">
    <property type="protein sequence ID" value="KGO54358.1"/>
    <property type="molecule type" value="Genomic_DNA"/>
</dbReference>
<keyword evidence="9 10" id="KW-0624">Polysaccharide degradation</keyword>
<dbReference type="Gene3D" id="2.60.40.10">
    <property type="entry name" value="Immunoglobulins"/>
    <property type="match status" value="1"/>
</dbReference>
<evidence type="ECO:0000259" key="11">
    <source>
        <dbReference type="PROSITE" id="PS51820"/>
    </source>
</evidence>
<sequence length="877" mass="95913">MPFVETAINGVDESFARIAKADIEVILKQLTQDEKVALLTGAYYASGRLAFTNMRDEADPCSRTGEDFWHTVPIPRLGIPSIRVSDGPNGVRGTRFFSSVPAACLPCGTAIGATFDRDLAVEIGHVLAAEAKAKGAHVLLGPTINIARGPLGGRGFESYSEDPILSGVLAGHYCRGLKEKNISATLKHFVCNDQEHERMAVSSIVTDRALREIYLLPFQIAIALGSPDAIMTAYNKVNGVHAAENKTLLQDILRGEWGWDGLVMSDWFGTYSTSEAVVAGLDLEMPGPPRWRGAALTHAITSNKIPLSALNDRVRAVLKLVQKASKSGVPERAPETQLNRPEDRALLRKIASEAIVLLKNDDNILPFNKNKKVAVIGPNAKIATYCGGGSAALNPYYAVTPFDGISASALGDVEFAQGIYGHQMLPLLGKRLRTEDNVVGFTLSIFNDSPKLATRKPLEQRHETDSMIIFMDYDHPELQKTWYADAEGYFTPEESGTYDFGLTVHGTAKLYVDGELLINNADIQRPGTSFFGSGTLEDRAALELEAGRKYKIHAQWGCGKTSTFRVPGVVDFGHGGFRFGACKRLSPQDGIAEAVKVASNVDQVILLAGLSAEWESEGEDRSHMGLPPYTDELISQVLDANPNTAIVIQSGTPVEMPWVHKAKSILHAWYGGNETGNGIADVVFGDVNPSGKLPLTFPRRLKDNPTFFNYRSEGGRVLYGEDVYVGYRYYDGLEIDPLFPFGHGLSYTTFKLSNLELIRESDSLLQIKCKVQNTGSRIGAEVLQVYVAPVSPPIKRPVKELKEFRKCLLEPLSEEVVTIPLDLIRATSFWDEKSGSWCSHSGTYKVMVGISSRGDFLEGSLDLNETVFWSGSWEVAN</sequence>
<evidence type="ECO:0000256" key="4">
    <source>
        <dbReference type="ARBA" id="ARBA00022801"/>
    </source>
</evidence>
<keyword evidence="4 10" id="KW-0378">Hydrolase</keyword>
<dbReference type="EC" id="3.2.1.21" evidence="10"/>
<dbReference type="GO" id="GO:0030245">
    <property type="term" value="P:cellulose catabolic process"/>
    <property type="evidence" value="ECO:0007669"/>
    <property type="project" value="UniProtKB-UniPathway"/>
</dbReference>
<dbReference type="InterPro" id="IPR019800">
    <property type="entry name" value="Glyco_hydro_3_AS"/>
</dbReference>
<dbReference type="InterPro" id="IPR037524">
    <property type="entry name" value="PA14/GLEYA"/>
</dbReference>
<dbReference type="InterPro" id="IPR050288">
    <property type="entry name" value="Cellulose_deg_GH3"/>
</dbReference>
<keyword evidence="8 10" id="KW-0326">Glycosidase</keyword>
<dbReference type="GeneID" id="27676540"/>
<evidence type="ECO:0000256" key="2">
    <source>
        <dbReference type="ARBA" id="ARBA00004987"/>
    </source>
</evidence>
<dbReference type="InterPro" id="IPR001764">
    <property type="entry name" value="Glyco_hydro_3_N"/>
</dbReference>
<dbReference type="PROSITE" id="PS51820">
    <property type="entry name" value="PA14"/>
    <property type="match status" value="1"/>
</dbReference>
<dbReference type="InterPro" id="IPR013783">
    <property type="entry name" value="Ig-like_fold"/>
</dbReference>
<feature type="domain" description="PA14" evidence="11">
    <location>
        <begin position="436"/>
        <end position="595"/>
    </location>
</feature>
<dbReference type="Gene3D" id="2.60.120.260">
    <property type="entry name" value="Galactose-binding domain-like"/>
    <property type="match status" value="1"/>
</dbReference>
<dbReference type="Gene3D" id="3.40.50.1700">
    <property type="entry name" value="Glycoside hydrolase family 3 C-terminal domain"/>
    <property type="match status" value="1"/>
</dbReference>
<keyword evidence="6" id="KW-0325">Glycoprotein</keyword>
<evidence type="ECO:0000256" key="7">
    <source>
        <dbReference type="ARBA" id="ARBA00023277"/>
    </source>
</evidence>
<evidence type="ECO:0000256" key="3">
    <source>
        <dbReference type="ARBA" id="ARBA00005336"/>
    </source>
</evidence>
<dbReference type="InterPro" id="IPR017853">
    <property type="entry name" value="GH"/>
</dbReference>
<evidence type="ECO:0000256" key="9">
    <source>
        <dbReference type="ARBA" id="ARBA00023326"/>
    </source>
</evidence>
<dbReference type="AlphaFoldDB" id="A0A0A2JI49"/>
<dbReference type="Pfam" id="PF00933">
    <property type="entry name" value="Glyco_hydro_3"/>
    <property type="match status" value="1"/>
</dbReference>
<evidence type="ECO:0000256" key="8">
    <source>
        <dbReference type="ARBA" id="ARBA00023295"/>
    </source>
</evidence>
<comment type="pathway">
    <text evidence="2 10">Glycan metabolism; cellulose degradation.</text>
</comment>
<accession>A0A0A2JI49</accession>
<dbReference type="InterPro" id="IPR011658">
    <property type="entry name" value="PA14_dom"/>
</dbReference>
<evidence type="ECO:0000256" key="10">
    <source>
        <dbReference type="RuleBase" id="RU361161"/>
    </source>
</evidence>
<protein>
    <recommendedName>
        <fullName evidence="10">beta-glucosidase</fullName>
        <ecNumber evidence="10">3.2.1.21</ecNumber>
    </recommendedName>
</protein>
<dbReference type="InterPro" id="IPR002772">
    <property type="entry name" value="Glyco_hydro_3_C"/>
</dbReference>
<dbReference type="HOGENOM" id="CLU_004542_4_0_1"/>
<dbReference type="FunFam" id="2.60.40.10:FF:000495">
    <property type="entry name" value="Periplasmic beta-glucosidase"/>
    <property type="match status" value="1"/>
</dbReference>
<evidence type="ECO:0000313" key="13">
    <source>
        <dbReference type="Proteomes" id="UP000030143"/>
    </source>
</evidence>
<dbReference type="PANTHER" id="PTHR42715">
    <property type="entry name" value="BETA-GLUCOSIDASE"/>
    <property type="match status" value="1"/>
</dbReference>
<dbReference type="InterPro" id="IPR036881">
    <property type="entry name" value="Glyco_hydro_3_C_sf"/>
</dbReference>
<dbReference type="Gene3D" id="3.20.20.300">
    <property type="entry name" value="Glycoside hydrolase, family 3, N-terminal domain"/>
    <property type="match status" value="1"/>
</dbReference>